<comment type="caution">
    <text evidence="2">The sequence shown here is derived from an EMBL/GenBank/DDBJ whole genome shotgun (WGS) entry which is preliminary data.</text>
</comment>
<dbReference type="SUPFAM" id="SSF53474">
    <property type="entry name" value="alpha/beta-Hydrolases"/>
    <property type="match status" value="1"/>
</dbReference>
<dbReference type="STRING" id="1777140.AWB79_06432"/>
<reference evidence="2" key="1">
    <citation type="submission" date="2016-01" db="EMBL/GenBank/DDBJ databases">
        <authorList>
            <person name="Peeters C."/>
        </authorList>
    </citation>
    <scope>NUCLEOTIDE SEQUENCE</scope>
    <source>
        <strain evidence="2">LMG 29322</strain>
    </source>
</reference>
<name>A0A158D4P1_9BURK</name>
<dbReference type="InterPro" id="IPR022742">
    <property type="entry name" value="Hydrolase_4"/>
</dbReference>
<organism evidence="2 3">
    <name type="scientific">Caballeronia hypogeia</name>
    <dbReference type="NCBI Taxonomy" id="1777140"/>
    <lineage>
        <taxon>Bacteria</taxon>
        <taxon>Pseudomonadati</taxon>
        <taxon>Pseudomonadota</taxon>
        <taxon>Betaproteobacteria</taxon>
        <taxon>Burkholderiales</taxon>
        <taxon>Burkholderiaceae</taxon>
        <taxon>Caballeronia</taxon>
    </lineage>
</organism>
<evidence type="ECO:0000259" key="1">
    <source>
        <dbReference type="Pfam" id="PF12146"/>
    </source>
</evidence>
<gene>
    <name evidence="2" type="ORF">AWB79_06432</name>
</gene>
<dbReference type="GO" id="GO:0016787">
    <property type="term" value="F:hydrolase activity"/>
    <property type="evidence" value="ECO:0007669"/>
    <property type="project" value="UniProtKB-KW"/>
</dbReference>
<dbReference type="Gene3D" id="3.40.50.1820">
    <property type="entry name" value="alpha/beta hydrolase"/>
    <property type="match status" value="1"/>
</dbReference>
<accession>A0A158D4P1</accession>
<keyword evidence="3" id="KW-1185">Reference proteome</keyword>
<dbReference type="OrthoDB" id="9777090at2"/>
<dbReference type="InterPro" id="IPR029058">
    <property type="entry name" value="AB_hydrolase_fold"/>
</dbReference>
<keyword evidence="2" id="KW-0378">Hydrolase</keyword>
<evidence type="ECO:0000313" key="3">
    <source>
        <dbReference type="Proteomes" id="UP000054851"/>
    </source>
</evidence>
<proteinExistence type="predicted"/>
<dbReference type="PANTHER" id="PTHR12277">
    <property type="entry name" value="ALPHA/BETA HYDROLASE DOMAIN-CONTAINING PROTEIN"/>
    <property type="match status" value="1"/>
</dbReference>
<evidence type="ECO:0000313" key="2">
    <source>
        <dbReference type="EMBL" id="SAK89549.1"/>
    </source>
</evidence>
<feature type="domain" description="Serine aminopeptidase S33" evidence="1">
    <location>
        <begin position="75"/>
        <end position="177"/>
    </location>
</feature>
<dbReference type="Pfam" id="PF12146">
    <property type="entry name" value="Hydrolase_4"/>
    <property type="match status" value="1"/>
</dbReference>
<sequence>MREVLWIVLAAIALLYAVALAGLYWLQGRLVYPLEQIQAFRNDELEKHTDAVVIRTADGLDLTVRYSAPSRESAPTVLLFHGNGEDLTQRGHIALEMIEAGYGVLLAEYRGYGGNPGKPHEAGLYADARAAYAFAAARSDSIVLHGYSLGSGVAVQLASEAKIDALILEAPFTSIVDVAAKRFPLFPVRQLARDRYESLAKIASVDAPILIYGGTADGVIPPAHFQRLFDAARGDKRLALIEDADHLDVWETGGREHVMPFLASLRGASKPLSCAASRA</sequence>
<dbReference type="EMBL" id="FCOA02000034">
    <property type="protein sequence ID" value="SAK89549.1"/>
    <property type="molecule type" value="Genomic_DNA"/>
</dbReference>
<dbReference type="Proteomes" id="UP000054851">
    <property type="component" value="Unassembled WGS sequence"/>
</dbReference>
<protein>
    <submittedName>
        <fullName evidence="2">Alpha/beta hydrolase fold protein</fullName>
    </submittedName>
</protein>
<dbReference type="AlphaFoldDB" id="A0A158D4P1"/>
<dbReference type="RefSeq" id="WP_061171457.1">
    <property type="nucleotide sequence ID" value="NZ_FCOA02000034.1"/>
</dbReference>